<dbReference type="PROSITE" id="PS51257">
    <property type="entry name" value="PROKAR_LIPOPROTEIN"/>
    <property type="match status" value="1"/>
</dbReference>
<organism evidence="1 2">
    <name type="scientific">Sporosarcina highlanderae</name>
    <dbReference type="NCBI Taxonomy" id="3035916"/>
    <lineage>
        <taxon>Bacteria</taxon>
        <taxon>Bacillati</taxon>
        <taxon>Bacillota</taxon>
        <taxon>Bacilli</taxon>
        <taxon>Bacillales</taxon>
        <taxon>Caryophanaceae</taxon>
        <taxon>Sporosarcina</taxon>
    </lineage>
</organism>
<proteinExistence type="predicted"/>
<dbReference type="InterPro" id="IPR007391">
    <property type="entry name" value="Vancomycin_resist_VanW"/>
</dbReference>
<dbReference type="PANTHER" id="PTHR35788:SF1">
    <property type="entry name" value="EXPORTED PROTEIN"/>
    <property type="match status" value="1"/>
</dbReference>
<accession>A0ABT8JLU4</accession>
<dbReference type="PANTHER" id="PTHR35788">
    <property type="entry name" value="EXPORTED PROTEIN-RELATED"/>
    <property type="match status" value="1"/>
</dbReference>
<dbReference type="Proteomes" id="UP001175097">
    <property type="component" value="Unassembled WGS sequence"/>
</dbReference>
<name>A0ABT8JLU4_9BACL</name>
<dbReference type="RefSeq" id="WP_301241559.1">
    <property type="nucleotide sequence ID" value="NZ_JAROCC010000001.1"/>
</dbReference>
<dbReference type="InterPro" id="IPR052913">
    <property type="entry name" value="Glycopeptide_resist_protein"/>
</dbReference>
<keyword evidence="2" id="KW-1185">Reference proteome</keyword>
<sequence>MEKWITVVIILLFSIGLTGCQNHTVEETPIASAEMPQPKKTYSYTFEREPDDVTLIDPNTSEIIHTITPHEQGYGLDNETYRKEIENLAKKLARGTLKEPGYDQRMILDRLDEQGGVIKGSPLILLNEKELVDRIMAASAVGGKVELPITVTESGYDSADLPHLNEIVIASYTTYFKANPNRSKNIELSAAAINNTIVGSGDHFSFNTVVGAREESTGYKPAPEIIQGELVMGIGGGVCQTSSTLFNALDQISLKILERHHHSREIGYVPKGKDATVSYGGLDFRFQNTADAPLLIKAIYGSGVLTIELRTAKKYKDHFTQFDLK</sequence>
<comment type="caution">
    <text evidence="1">The sequence shown here is derived from an EMBL/GenBank/DDBJ whole genome shotgun (WGS) entry which is preliminary data.</text>
</comment>
<evidence type="ECO:0000313" key="1">
    <source>
        <dbReference type="EMBL" id="MDN4606012.1"/>
    </source>
</evidence>
<dbReference type="EMBL" id="JAROCC010000001">
    <property type="protein sequence ID" value="MDN4606012.1"/>
    <property type="molecule type" value="Genomic_DNA"/>
</dbReference>
<reference evidence="1" key="1">
    <citation type="submission" date="2023-03" db="EMBL/GenBank/DDBJ databases">
        <title>MT1 and MT2 Draft Genomes of Novel Species.</title>
        <authorList>
            <person name="Venkateswaran K."/>
        </authorList>
    </citation>
    <scope>NUCLEOTIDE SEQUENCE</scope>
    <source>
        <strain evidence="1">F6_3S_P_2</strain>
    </source>
</reference>
<dbReference type="Pfam" id="PF04294">
    <property type="entry name" value="VanW"/>
    <property type="match status" value="1"/>
</dbReference>
<evidence type="ECO:0000313" key="2">
    <source>
        <dbReference type="Proteomes" id="UP001175097"/>
    </source>
</evidence>
<protein>
    <submittedName>
        <fullName evidence="1">VanW family protein</fullName>
    </submittedName>
</protein>
<gene>
    <name evidence="1" type="ORF">P5G49_00790</name>
</gene>